<evidence type="ECO:0000313" key="2">
    <source>
        <dbReference type="Proteomes" id="UP001311232"/>
    </source>
</evidence>
<keyword evidence="2" id="KW-1185">Reference proteome</keyword>
<comment type="caution">
    <text evidence="1">The sequence shown here is derived from an EMBL/GenBank/DDBJ whole genome shotgun (WGS) entry which is preliminary data.</text>
</comment>
<dbReference type="EMBL" id="JAHHUM010000306">
    <property type="protein sequence ID" value="KAK5621417.1"/>
    <property type="molecule type" value="Genomic_DNA"/>
</dbReference>
<protein>
    <submittedName>
        <fullName evidence="1">Uncharacterized protein</fullName>
    </submittedName>
</protein>
<sequence length="102" mass="11465">MVISGYGHFVNLRRSSHDVLFAHLSQLQNIFIYKKKMLLCKLQHWLQGGSSGSDVALQQESAGFESRPVLFLHGVCMFYLYMHGFFAGTPPSSQSLKLCILA</sequence>
<dbReference type="AlphaFoldDB" id="A0AAV9SJF5"/>
<proteinExistence type="predicted"/>
<gene>
    <name evidence="1" type="ORF">CRENBAI_007640</name>
</gene>
<name>A0AAV9SJF5_9TELE</name>
<reference evidence="1 2" key="1">
    <citation type="submission" date="2021-06" db="EMBL/GenBank/DDBJ databases">
        <authorList>
            <person name="Palmer J.M."/>
        </authorList>
    </citation>
    <scope>NUCLEOTIDE SEQUENCE [LARGE SCALE GENOMIC DNA]</scope>
    <source>
        <strain evidence="1 2">MEX-2019</strain>
        <tissue evidence="1">Muscle</tissue>
    </source>
</reference>
<evidence type="ECO:0000313" key="1">
    <source>
        <dbReference type="EMBL" id="KAK5621417.1"/>
    </source>
</evidence>
<accession>A0AAV9SJF5</accession>
<dbReference type="Proteomes" id="UP001311232">
    <property type="component" value="Unassembled WGS sequence"/>
</dbReference>
<organism evidence="1 2">
    <name type="scientific">Crenichthys baileyi</name>
    <name type="common">White River springfish</name>
    <dbReference type="NCBI Taxonomy" id="28760"/>
    <lineage>
        <taxon>Eukaryota</taxon>
        <taxon>Metazoa</taxon>
        <taxon>Chordata</taxon>
        <taxon>Craniata</taxon>
        <taxon>Vertebrata</taxon>
        <taxon>Euteleostomi</taxon>
        <taxon>Actinopterygii</taxon>
        <taxon>Neopterygii</taxon>
        <taxon>Teleostei</taxon>
        <taxon>Neoteleostei</taxon>
        <taxon>Acanthomorphata</taxon>
        <taxon>Ovalentaria</taxon>
        <taxon>Atherinomorphae</taxon>
        <taxon>Cyprinodontiformes</taxon>
        <taxon>Goodeidae</taxon>
        <taxon>Crenichthys</taxon>
    </lineage>
</organism>